<dbReference type="SUPFAM" id="SSF82199">
    <property type="entry name" value="SET domain"/>
    <property type="match status" value="1"/>
</dbReference>
<protein>
    <submittedName>
        <fullName evidence="2">Uncharacterized protein</fullName>
    </submittedName>
</protein>
<dbReference type="VEuPathDB" id="TrichDB:TVAGG3_0482190"/>
<reference evidence="2" key="2">
    <citation type="journal article" date="2007" name="Science">
        <title>Draft genome sequence of the sexually transmitted pathogen Trichomonas vaginalis.</title>
        <authorList>
            <person name="Carlton J.M."/>
            <person name="Hirt R.P."/>
            <person name="Silva J.C."/>
            <person name="Delcher A.L."/>
            <person name="Schatz M."/>
            <person name="Zhao Q."/>
            <person name="Wortman J.R."/>
            <person name="Bidwell S.L."/>
            <person name="Alsmark U.C.M."/>
            <person name="Besteiro S."/>
            <person name="Sicheritz-Ponten T."/>
            <person name="Noel C.J."/>
            <person name="Dacks J.B."/>
            <person name="Foster P.G."/>
            <person name="Simillion C."/>
            <person name="Van de Peer Y."/>
            <person name="Miranda-Saavedra D."/>
            <person name="Barton G.J."/>
            <person name="Westrop G.D."/>
            <person name="Mueller S."/>
            <person name="Dessi D."/>
            <person name="Fiori P.L."/>
            <person name="Ren Q."/>
            <person name="Paulsen I."/>
            <person name="Zhang H."/>
            <person name="Bastida-Corcuera F.D."/>
            <person name="Simoes-Barbosa A."/>
            <person name="Brown M.T."/>
            <person name="Hayes R.D."/>
            <person name="Mukherjee M."/>
            <person name="Okumura C.Y."/>
            <person name="Schneider R."/>
            <person name="Smith A.J."/>
            <person name="Vanacova S."/>
            <person name="Villalvazo M."/>
            <person name="Haas B.J."/>
            <person name="Pertea M."/>
            <person name="Feldblyum T.V."/>
            <person name="Utterback T.R."/>
            <person name="Shu C.L."/>
            <person name="Osoegawa K."/>
            <person name="de Jong P.J."/>
            <person name="Hrdy I."/>
            <person name="Horvathova L."/>
            <person name="Zubacova Z."/>
            <person name="Dolezal P."/>
            <person name="Malik S.B."/>
            <person name="Logsdon J.M. Jr."/>
            <person name="Henze K."/>
            <person name="Gupta A."/>
            <person name="Wang C.C."/>
            <person name="Dunne R.L."/>
            <person name="Upcroft J.A."/>
            <person name="Upcroft P."/>
            <person name="White O."/>
            <person name="Salzberg S.L."/>
            <person name="Tang P."/>
            <person name="Chiu C.-H."/>
            <person name="Lee Y.-S."/>
            <person name="Embley T.M."/>
            <person name="Coombs G.H."/>
            <person name="Mottram J.C."/>
            <person name="Tachezy J."/>
            <person name="Fraser-Liggett C.M."/>
            <person name="Johnson P.J."/>
        </authorList>
    </citation>
    <scope>NUCLEOTIDE SEQUENCE [LARGE SCALE GENOMIC DNA]</scope>
    <source>
        <strain evidence="2">G3</strain>
    </source>
</reference>
<dbReference type="InterPro" id="IPR046341">
    <property type="entry name" value="SET_dom_sf"/>
</dbReference>
<dbReference type="SMR" id="A2FQF1"/>
<dbReference type="Proteomes" id="UP000001542">
    <property type="component" value="Unassembled WGS sequence"/>
</dbReference>
<evidence type="ECO:0000313" key="3">
    <source>
        <dbReference type="Proteomes" id="UP000001542"/>
    </source>
</evidence>
<organism evidence="2 3">
    <name type="scientific">Trichomonas vaginalis (strain ATCC PRA-98 / G3)</name>
    <dbReference type="NCBI Taxonomy" id="412133"/>
    <lineage>
        <taxon>Eukaryota</taxon>
        <taxon>Metamonada</taxon>
        <taxon>Parabasalia</taxon>
        <taxon>Trichomonadida</taxon>
        <taxon>Trichomonadidae</taxon>
        <taxon>Trichomonas</taxon>
    </lineage>
</organism>
<gene>
    <name evidence="2" type="ORF">TVAG_321730</name>
</gene>
<sequence length="333" mass="38467">MVAKILKGKFRNFILADLNKGELHFNETIARYFNAFASSLFEEDEAFWSLLTSTLTDILRIEKKVLFKAIDNLAMQLLYEKVPEARPSLFVAFNTFKTSERAQMLLDKMSIPKYDQPLHPVQLLFANGRITPATPLADGQFICEVPGFLCHFFEANSENGIKATYVSVPDSDFVIDTDRTSFSISQHIRRSFHYNCHPKLVKVKGTVRALLFAHHVQGPMAHEKSRKYGALVKDEELLLPFDSDLPWPTPSDEWADRQPDKDTKRNTRRRKDAKVDLSKNTLLSVFYSSRDIEIPLKVISEKDMKEKKEEDLIKTSSRILTRRQVHMHDMEEK</sequence>
<dbReference type="AlphaFoldDB" id="A2FQF1"/>
<evidence type="ECO:0000313" key="2">
    <source>
        <dbReference type="EMBL" id="EAX92859.1"/>
    </source>
</evidence>
<feature type="compositionally biased region" description="Basic and acidic residues" evidence="1">
    <location>
        <begin position="254"/>
        <end position="265"/>
    </location>
</feature>
<keyword evidence="3" id="KW-1185">Reference proteome</keyword>
<evidence type="ECO:0000256" key="1">
    <source>
        <dbReference type="SAM" id="MobiDB-lite"/>
    </source>
</evidence>
<dbReference type="EMBL" id="DS113943">
    <property type="protein sequence ID" value="EAX92859.1"/>
    <property type="molecule type" value="Genomic_DNA"/>
</dbReference>
<feature type="region of interest" description="Disordered" evidence="1">
    <location>
        <begin position="249"/>
        <end position="273"/>
    </location>
</feature>
<dbReference type="Gene3D" id="2.170.270.10">
    <property type="entry name" value="SET domain"/>
    <property type="match status" value="1"/>
</dbReference>
<name>A2FQF1_TRIV3</name>
<dbReference type="InParanoid" id="A2FQF1"/>
<proteinExistence type="predicted"/>
<reference evidence="2" key="1">
    <citation type="submission" date="2006-10" db="EMBL/GenBank/DDBJ databases">
        <authorList>
            <person name="Amadeo P."/>
            <person name="Zhao Q."/>
            <person name="Wortman J."/>
            <person name="Fraser-Liggett C."/>
            <person name="Carlton J."/>
        </authorList>
    </citation>
    <scope>NUCLEOTIDE SEQUENCE</scope>
    <source>
        <strain evidence="2">G3</strain>
    </source>
</reference>
<dbReference type="VEuPathDB" id="TrichDB:TVAG_321730"/>
<accession>A2FQF1</accession>